<dbReference type="EMBL" id="CP144695">
    <property type="protein sequence ID" value="WVZ08124.1"/>
    <property type="molecule type" value="Genomic_DNA"/>
</dbReference>
<evidence type="ECO:0000313" key="1">
    <source>
        <dbReference type="EMBL" id="WVZ08124.1"/>
    </source>
</evidence>
<evidence type="ECO:0000313" key="2">
    <source>
        <dbReference type="Proteomes" id="UP001374535"/>
    </source>
</evidence>
<name>A0AAQ3RUC1_VIGMU</name>
<reference evidence="1 2" key="1">
    <citation type="journal article" date="2023" name="Life. Sci Alliance">
        <title>Evolutionary insights into 3D genome organization and epigenetic landscape of Vigna mungo.</title>
        <authorList>
            <person name="Junaid A."/>
            <person name="Singh B."/>
            <person name="Bhatia S."/>
        </authorList>
    </citation>
    <scope>NUCLEOTIDE SEQUENCE [LARGE SCALE GENOMIC DNA]</scope>
    <source>
        <strain evidence="1">Urdbean</strain>
    </source>
</reference>
<accession>A0AAQ3RUC1</accession>
<protein>
    <submittedName>
        <fullName evidence="1">Uncharacterized protein</fullName>
    </submittedName>
</protein>
<proteinExistence type="predicted"/>
<keyword evidence="2" id="KW-1185">Reference proteome</keyword>
<sequence length="104" mass="12185">MILILQILQFQSNLLLHLEEEFPFSCFSNGKVFDVSNEGPVLPRLWFTFSTQFRTTIYGQIFKGTEAMHVTGEIQQLRTVNNMKHLKMSHCCKPLRKHLKTMQI</sequence>
<gene>
    <name evidence="1" type="ORF">V8G54_021470</name>
</gene>
<dbReference type="Proteomes" id="UP001374535">
    <property type="component" value="Chromosome 6"/>
</dbReference>
<organism evidence="1 2">
    <name type="scientific">Vigna mungo</name>
    <name type="common">Black gram</name>
    <name type="synonym">Phaseolus mungo</name>
    <dbReference type="NCBI Taxonomy" id="3915"/>
    <lineage>
        <taxon>Eukaryota</taxon>
        <taxon>Viridiplantae</taxon>
        <taxon>Streptophyta</taxon>
        <taxon>Embryophyta</taxon>
        <taxon>Tracheophyta</taxon>
        <taxon>Spermatophyta</taxon>
        <taxon>Magnoliopsida</taxon>
        <taxon>eudicotyledons</taxon>
        <taxon>Gunneridae</taxon>
        <taxon>Pentapetalae</taxon>
        <taxon>rosids</taxon>
        <taxon>fabids</taxon>
        <taxon>Fabales</taxon>
        <taxon>Fabaceae</taxon>
        <taxon>Papilionoideae</taxon>
        <taxon>50 kb inversion clade</taxon>
        <taxon>NPAAA clade</taxon>
        <taxon>indigoferoid/millettioid clade</taxon>
        <taxon>Phaseoleae</taxon>
        <taxon>Vigna</taxon>
    </lineage>
</organism>
<dbReference type="AlphaFoldDB" id="A0AAQ3RUC1"/>